<keyword evidence="1" id="KW-0378">Hydrolase</keyword>
<dbReference type="InterPro" id="IPR003607">
    <property type="entry name" value="HD/PDEase_dom"/>
</dbReference>
<dbReference type="SUPFAM" id="SSF109604">
    <property type="entry name" value="HD-domain/PDEase-like"/>
    <property type="match status" value="1"/>
</dbReference>
<proteinExistence type="predicted"/>
<dbReference type="Gene3D" id="1.10.3210.10">
    <property type="entry name" value="Hypothetical protein af1432"/>
    <property type="match status" value="1"/>
</dbReference>
<organism evidence="1 2">
    <name type="scientific">Acidovorax carolinensis</name>
    <dbReference type="NCBI Taxonomy" id="553814"/>
    <lineage>
        <taxon>Bacteria</taxon>
        <taxon>Pseudomonadati</taxon>
        <taxon>Pseudomonadota</taxon>
        <taxon>Betaproteobacteria</taxon>
        <taxon>Burkholderiales</taxon>
        <taxon>Comamonadaceae</taxon>
        <taxon>Acidovorax</taxon>
    </lineage>
</organism>
<dbReference type="Proteomes" id="UP000194432">
    <property type="component" value="Chromosome 1"/>
</dbReference>
<evidence type="ECO:0000313" key="2">
    <source>
        <dbReference type="Proteomes" id="UP000194432"/>
    </source>
</evidence>
<protein>
    <submittedName>
        <fullName evidence="1">Phosphohydrolase</fullName>
    </submittedName>
</protein>
<dbReference type="GO" id="GO:0016787">
    <property type="term" value="F:hydrolase activity"/>
    <property type="evidence" value="ECO:0007669"/>
    <property type="project" value="UniProtKB-KW"/>
</dbReference>
<dbReference type="PANTHER" id="PTHR43155:SF2">
    <property type="entry name" value="CYCLIC DI-GMP PHOSPHODIESTERASE PA4108"/>
    <property type="match status" value="1"/>
</dbReference>
<sequence length="380" mass="41800">MQLLKLVESEIQIDVPLPWNVRNHDCTLLLARGHVVSSEAQMQALLERGMYVDLEEKQAVEALSAPKPVPAKSIYVRWADAIDTLETLVHDLPHAPDFPAKIDALAQELITLTDLDADIAIFMAVRQDQARHLRYGYSHSVYTALLAILMTQRMEWTAANIRLVTLAALTMNASIADLQSQMASQDYPVLDRQRAQLRAHPFDSAALLAQAGITDTLWLEAVRQHHEQANGKGYPTGTTQIKELAQMLRMADVFMARISPRVIRPPMSVQDAARQMFRDDKGGAMSSAIIKVLGIYPPGNLVKLASGELGVVMRRGAEARTPLVAAVTDTQGRSVTTTLHRNTAEPAFAITGPAADDKNLLARVPPERLYGYAQMGAQQT</sequence>
<gene>
    <name evidence="1" type="ORF">CBP34_14720</name>
</gene>
<reference evidence="1 2" key="1">
    <citation type="submission" date="2017-05" db="EMBL/GenBank/DDBJ databases">
        <title>Polyphasic characterization of four soil-derived phenanthrene-degrading Acidovorax strains and proposal of Acidovorax phenanthrenivorans sp. nov.</title>
        <authorList>
            <person name="Singleton D.R."/>
            <person name="Lee J."/>
            <person name="Dickey A.N."/>
            <person name="Stroud A."/>
            <person name="Scholl E.H."/>
            <person name="Wright F.A."/>
            <person name="Aitken M.D."/>
        </authorList>
    </citation>
    <scope>NUCLEOTIDE SEQUENCE [LARGE SCALE GENOMIC DNA]</scope>
    <source>
        <strain evidence="1">NA3</strain>
    </source>
</reference>
<dbReference type="PANTHER" id="PTHR43155">
    <property type="entry name" value="CYCLIC DI-GMP PHOSPHODIESTERASE PA4108-RELATED"/>
    <property type="match status" value="1"/>
</dbReference>
<dbReference type="RefSeq" id="WP_094098475.1">
    <property type="nucleotide sequence ID" value="NZ_CP021361.1"/>
</dbReference>
<dbReference type="Pfam" id="PF13487">
    <property type="entry name" value="HD_5"/>
    <property type="match status" value="1"/>
</dbReference>
<keyword evidence="2" id="KW-1185">Reference proteome</keyword>
<dbReference type="KEGG" id="acin:CBP34_14720"/>
<name>A0A240U5D7_9BURK</name>
<dbReference type="AlphaFoldDB" id="A0A240U5D7"/>
<accession>A0A240U5D7</accession>
<evidence type="ECO:0000313" key="1">
    <source>
        <dbReference type="EMBL" id="ART52664.1"/>
    </source>
</evidence>
<dbReference type="CDD" id="cd00077">
    <property type="entry name" value="HDc"/>
    <property type="match status" value="1"/>
</dbReference>
<dbReference type="EMBL" id="CP021361">
    <property type="protein sequence ID" value="ART52664.1"/>
    <property type="molecule type" value="Genomic_DNA"/>
</dbReference>